<keyword evidence="1" id="KW-0456">Lyase</keyword>
<keyword evidence="4" id="KW-1185">Reference proteome</keyword>
<evidence type="ECO:0000313" key="4">
    <source>
        <dbReference type="Proteomes" id="UP000319103"/>
    </source>
</evidence>
<dbReference type="EMBL" id="VIGB01000003">
    <property type="protein sequence ID" value="TQF06357.1"/>
    <property type="molecule type" value="Genomic_DNA"/>
</dbReference>
<gene>
    <name evidence="3" type="ORF">E6W39_34305</name>
</gene>
<evidence type="ECO:0000256" key="1">
    <source>
        <dbReference type="ARBA" id="ARBA00023239"/>
    </source>
</evidence>
<dbReference type="Gene3D" id="3.20.20.140">
    <property type="entry name" value="Metal-dependent hydrolases"/>
    <property type="match status" value="1"/>
</dbReference>
<keyword evidence="3" id="KW-0378">Hydrolase</keyword>
<dbReference type="GO" id="GO:0016831">
    <property type="term" value="F:carboxy-lyase activity"/>
    <property type="evidence" value="ECO:0007669"/>
    <property type="project" value="InterPro"/>
</dbReference>
<dbReference type="InterPro" id="IPR032465">
    <property type="entry name" value="ACMSD"/>
</dbReference>
<dbReference type="Proteomes" id="UP000319103">
    <property type="component" value="Unassembled WGS sequence"/>
</dbReference>
<reference evidence="3 4" key="1">
    <citation type="submission" date="2019-06" db="EMBL/GenBank/DDBJ databases">
        <title>Description of Kitasatospora acidophila sp. nov. isolated from pine grove soil, and reclassification of Streptomyces novaecaesareae to Kitasatospora novaeceasareae comb. nov.</title>
        <authorList>
            <person name="Kim M.J."/>
        </authorList>
    </citation>
    <scope>NUCLEOTIDE SEQUENCE [LARGE SCALE GENOMIC DNA]</scope>
    <source>
        <strain evidence="3 4">MMS16-CNU292</strain>
    </source>
</reference>
<dbReference type="SUPFAM" id="SSF51556">
    <property type="entry name" value="Metallo-dependent hydrolases"/>
    <property type="match status" value="1"/>
</dbReference>
<dbReference type="InterPro" id="IPR006680">
    <property type="entry name" value="Amidohydro-rel"/>
</dbReference>
<dbReference type="GO" id="GO:0019748">
    <property type="term" value="P:secondary metabolic process"/>
    <property type="evidence" value="ECO:0007669"/>
    <property type="project" value="TreeGrafter"/>
</dbReference>
<dbReference type="GO" id="GO:0016787">
    <property type="term" value="F:hydrolase activity"/>
    <property type="evidence" value="ECO:0007669"/>
    <property type="project" value="UniProtKB-KW"/>
</dbReference>
<dbReference type="OrthoDB" id="8673173at2"/>
<dbReference type="Pfam" id="PF04909">
    <property type="entry name" value="Amidohydro_2"/>
    <property type="match status" value="1"/>
</dbReference>
<evidence type="ECO:0000313" key="3">
    <source>
        <dbReference type="EMBL" id="TQF06357.1"/>
    </source>
</evidence>
<dbReference type="GO" id="GO:0005737">
    <property type="term" value="C:cytoplasm"/>
    <property type="evidence" value="ECO:0007669"/>
    <property type="project" value="TreeGrafter"/>
</dbReference>
<proteinExistence type="predicted"/>
<dbReference type="PANTHER" id="PTHR21240:SF28">
    <property type="entry name" value="ISO-OROTATE DECARBOXYLASE (EUROFUNG)"/>
    <property type="match status" value="1"/>
</dbReference>
<dbReference type="AlphaFoldDB" id="A0A540WBR7"/>
<organism evidence="3 4">
    <name type="scientific">Kitasatospora acidiphila</name>
    <dbReference type="NCBI Taxonomy" id="2567942"/>
    <lineage>
        <taxon>Bacteria</taxon>
        <taxon>Bacillati</taxon>
        <taxon>Actinomycetota</taxon>
        <taxon>Actinomycetes</taxon>
        <taxon>Kitasatosporales</taxon>
        <taxon>Streptomycetaceae</taxon>
        <taxon>Kitasatospora</taxon>
    </lineage>
</organism>
<evidence type="ECO:0000259" key="2">
    <source>
        <dbReference type="Pfam" id="PF04909"/>
    </source>
</evidence>
<name>A0A540WBR7_9ACTN</name>
<sequence length="198" mass="21072">MRRLSAPSCPAVQRPAAAVAVRGHYGPTCPLRPLRQRSTWLTFLPATHTVFDVARTVTHLIYTGALTRHPNLRIILPHAGGAVPALAWRISAFAAQPALTPGAHLSPESVMAQLRGLYYDVALGANPHSLSALLELADPGHLLFGTDHPFSPEPLITANSRGLADYPGFSDHTPRAIAADNALPLFPQLAARLAPLTG</sequence>
<dbReference type="PANTHER" id="PTHR21240">
    <property type="entry name" value="2-AMINO-3-CARBOXYLMUCONATE-6-SEMIALDEHYDE DECARBOXYLASE"/>
    <property type="match status" value="1"/>
</dbReference>
<protein>
    <submittedName>
        <fullName evidence="3">Amidohydrolase family protein</fullName>
    </submittedName>
</protein>
<comment type="caution">
    <text evidence="3">The sequence shown here is derived from an EMBL/GenBank/DDBJ whole genome shotgun (WGS) entry which is preliminary data.</text>
</comment>
<feature type="domain" description="Amidohydrolase-related" evidence="2">
    <location>
        <begin position="55"/>
        <end position="187"/>
    </location>
</feature>
<dbReference type="InterPro" id="IPR032466">
    <property type="entry name" value="Metal_Hydrolase"/>
</dbReference>
<accession>A0A540WBR7</accession>